<dbReference type="PANTHER" id="PTHR11161">
    <property type="entry name" value="O-ACYLTRANSFERASE"/>
    <property type="match status" value="1"/>
</dbReference>
<dbReference type="EMBL" id="OV121137">
    <property type="protein sequence ID" value="CAH0558916.1"/>
    <property type="molecule type" value="Genomic_DNA"/>
</dbReference>
<dbReference type="InterPro" id="IPR002656">
    <property type="entry name" value="Acyl_transf_3_dom"/>
</dbReference>
<feature type="transmembrane region" description="Helical" evidence="1">
    <location>
        <begin position="135"/>
        <end position="156"/>
    </location>
</feature>
<keyword evidence="1" id="KW-0812">Transmembrane</keyword>
<gene>
    <name evidence="3" type="ORF">MELIAE_LOCUS9134</name>
</gene>
<evidence type="ECO:0000256" key="1">
    <source>
        <dbReference type="SAM" id="Phobius"/>
    </source>
</evidence>
<dbReference type="AlphaFoldDB" id="A0A9P0FLJ9"/>
<evidence type="ECO:0000313" key="4">
    <source>
        <dbReference type="Proteomes" id="UP001154078"/>
    </source>
</evidence>
<keyword evidence="1" id="KW-1133">Transmembrane helix</keyword>
<feature type="domain" description="Acyltransferase 3" evidence="2">
    <location>
        <begin position="1"/>
        <end position="227"/>
    </location>
</feature>
<proteinExistence type="predicted"/>
<keyword evidence="1" id="KW-0472">Membrane</keyword>
<protein>
    <recommendedName>
        <fullName evidence="2">Acyltransferase 3 domain-containing protein</fullName>
    </recommendedName>
</protein>
<sequence length="268" mass="31541">MDMQLFLVTPIFALLLWKNRKIGVWVTSACILISTIFRFWANYVYNLSYVVYYGISVSQLFDVATLSYILPTHRATNYLLGVLLAYALKTINLKSEVTKRQMLLFWSIFGSVILLNWFGPYYMSYMSFKYNNLEAALYAAFGPLTWGLVGVVFVYLTEKNYGGWFADIFRWKHWKYFTKIAYSLYLVQFPVYFYNVGKRRNADEYNPSIIFYIPEVLTILILSCLLTLFVEMPFQNLHKVLFQKDKIHIEAKGMNKTIQNKTERLKQG</sequence>
<dbReference type="GO" id="GO:0016747">
    <property type="term" value="F:acyltransferase activity, transferring groups other than amino-acyl groups"/>
    <property type="evidence" value="ECO:0007669"/>
    <property type="project" value="InterPro"/>
</dbReference>
<keyword evidence="4" id="KW-1185">Reference proteome</keyword>
<dbReference type="PANTHER" id="PTHR11161:SF4">
    <property type="entry name" value="DROP DEAD"/>
    <property type="match status" value="1"/>
</dbReference>
<dbReference type="InterPro" id="IPR052728">
    <property type="entry name" value="O2_lipid_transport_reg"/>
</dbReference>
<dbReference type="Proteomes" id="UP001154078">
    <property type="component" value="Chromosome 6"/>
</dbReference>
<evidence type="ECO:0000259" key="2">
    <source>
        <dbReference type="Pfam" id="PF01757"/>
    </source>
</evidence>
<feature type="transmembrane region" description="Helical" evidence="1">
    <location>
        <begin position="50"/>
        <end position="69"/>
    </location>
</feature>
<reference evidence="3" key="1">
    <citation type="submission" date="2021-12" db="EMBL/GenBank/DDBJ databases">
        <authorList>
            <person name="King R."/>
        </authorList>
    </citation>
    <scope>NUCLEOTIDE SEQUENCE</scope>
</reference>
<dbReference type="Pfam" id="PF01757">
    <property type="entry name" value="Acyl_transf_3"/>
    <property type="match status" value="1"/>
</dbReference>
<evidence type="ECO:0000313" key="3">
    <source>
        <dbReference type="EMBL" id="CAH0558916.1"/>
    </source>
</evidence>
<name>A0A9P0FLJ9_BRAAE</name>
<feature type="transmembrane region" description="Helical" evidence="1">
    <location>
        <begin position="209"/>
        <end position="230"/>
    </location>
</feature>
<accession>A0A9P0FLJ9</accession>
<feature type="transmembrane region" description="Helical" evidence="1">
    <location>
        <begin position="22"/>
        <end position="41"/>
    </location>
</feature>
<feature type="transmembrane region" description="Helical" evidence="1">
    <location>
        <begin position="103"/>
        <end position="123"/>
    </location>
</feature>
<dbReference type="OrthoDB" id="4794873at2759"/>
<organism evidence="3 4">
    <name type="scientific">Brassicogethes aeneus</name>
    <name type="common">Rape pollen beetle</name>
    <name type="synonym">Meligethes aeneus</name>
    <dbReference type="NCBI Taxonomy" id="1431903"/>
    <lineage>
        <taxon>Eukaryota</taxon>
        <taxon>Metazoa</taxon>
        <taxon>Ecdysozoa</taxon>
        <taxon>Arthropoda</taxon>
        <taxon>Hexapoda</taxon>
        <taxon>Insecta</taxon>
        <taxon>Pterygota</taxon>
        <taxon>Neoptera</taxon>
        <taxon>Endopterygota</taxon>
        <taxon>Coleoptera</taxon>
        <taxon>Polyphaga</taxon>
        <taxon>Cucujiformia</taxon>
        <taxon>Nitidulidae</taxon>
        <taxon>Meligethinae</taxon>
        <taxon>Brassicogethes</taxon>
    </lineage>
</organism>
<feature type="transmembrane region" description="Helical" evidence="1">
    <location>
        <begin position="176"/>
        <end position="197"/>
    </location>
</feature>